<protein>
    <recommendedName>
        <fullName evidence="6">Peptidase M10 metallopeptidase domain-containing protein</fullName>
    </recommendedName>
</protein>
<organism evidence="7">
    <name type="scientific">Nymphaea colorata</name>
    <name type="common">pocket water lily</name>
    <dbReference type="NCBI Taxonomy" id="210225"/>
    <lineage>
        <taxon>Eukaryota</taxon>
        <taxon>Viridiplantae</taxon>
        <taxon>Streptophyta</taxon>
        <taxon>Embryophyta</taxon>
        <taxon>Tracheophyta</taxon>
        <taxon>Spermatophyta</taxon>
        <taxon>Magnoliopsida</taxon>
        <taxon>Nymphaeales</taxon>
        <taxon>Nymphaeaceae</taxon>
        <taxon>Nymphaea</taxon>
    </lineage>
</organism>
<keyword evidence="2" id="KW-0479">Metal-binding</keyword>
<evidence type="ECO:0000313" key="7">
    <source>
        <dbReference type="EMBL" id="VVW70343.1"/>
    </source>
</evidence>
<dbReference type="InterPro" id="IPR001818">
    <property type="entry name" value="Pept_M10_metallopeptidase"/>
</dbReference>
<name>A0A5K1G585_9MAGN</name>
<accession>A0A5K1G585</accession>
<keyword evidence="1" id="KW-0645">Protease</keyword>
<dbReference type="SUPFAM" id="SSF55486">
    <property type="entry name" value="Metalloproteases ('zincins'), catalytic domain"/>
    <property type="match status" value="1"/>
</dbReference>
<evidence type="ECO:0000256" key="4">
    <source>
        <dbReference type="ARBA" id="ARBA00022833"/>
    </source>
</evidence>
<gene>
    <name evidence="7" type="ORF">NYM_LOCUS25087</name>
</gene>
<dbReference type="GO" id="GO:0008270">
    <property type="term" value="F:zinc ion binding"/>
    <property type="evidence" value="ECO:0007669"/>
    <property type="project" value="InterPro"/>
</dbReference>
<dbReference type="Gramene" id="NC8G0211630.1">
    <property type="protein sequence ID" value="NC8G0211630.1:cds"/>
    <property type="gene ID" value="NC8G0211630"/>
</dbReference>
<dbReference type="PANTHER" id="PTHR10201">
    <property type="entry name" value="MATRIX METALLOPROTEINASE"/>
    <property type="match status" value="1"/>
</dbReference>
<dbReference type="GO" id="GO:0031012">
    <property type="term" value="C:extracellular matrix"/>
    <property type="evidence" value="ECO:0007669"/>
    <property type="project" value="InterPro"/>
</dbReference>
<evidence type="ECO:0000256" key="1">
    <source>
        <dbReference type="ARBA" id="ARBA00022670"/>
    </source>
</evidence>
<dbReference type="GO" id="GO:0004222">
    <property type="term" value="F:metalloendopeptidase activity"/>
    <property type="evidence" value="ECO:0007669"/>
    <property type="project" value="InterPro"/>
</dbReference>
<keyword evidence="3" id="KW-0378">Hydrolase</keyword>
<evidence type="ECO:0000256" key="2">
    <source>
        <dbReference type="ARBA" id="ARBA00022723"/>
    </source>
</evidence>
<evidence type="ECO:0000256" key="5">
    <source>
        <dbReference type="ARBA" id="ARBA00023049"/>
    </source>
</evidence>
<keyword evidence="5" id="KW-0482">Metalloprotease</keyword>
<dbReference type="OrthoDB" id="406838at2759"/>
<evidence type="ECO:0000256" key="3">
    <source>
        <dbReference type="ARBA" id="ARBA00022801"/>
    </source>
</evidence>
<proteinExistence type="predicted"/>
<feature type="domain" description="Peptidase M10 metallopeptidase" evidence="6">
    <location>
        <begin position="3"/>
        <end position="78"/>
    </location>
</feature>
<keyword evidence="4" id="KW-0862">Zinc</keyword>
<dbReference type="GO" id="GO:0006508">
    <property type="term" value="P:proteolysis"/>
    <property type="evidence" value="ECO:0007669"/>
    <property type="project" value="UniProtKB-KW"/>
</dbReference>
<reference evidence="7" key="1">
    <citation type="submission" date="2019-09" db="EMBL/GenBank/DDBJ databases">
        <authorList>
            <person name="Zhang L."/>
        </authorList>
    </citation>
    <scope>NUCLEOTIDE SEQUENCE</scope>
</reference>
<dbReference type="AlphaFoldDB" id="A0A5K1G585"/>
<evidence type="ECO:0000259" key="6">
    <source>
        <dbReference type="Pfam" id="PF00413"/>
    </source>
</evidence>
<dbReference type="InterPro" id="IPR024079">
    <property type="entry name" value="MetalloPept_cat_dom_sf"/>
</dbReference>
<sequence length="133" mass="15134">MVANLHFTFFTVKHPNCRKPFDDRGGTLAHSTYPPVGKSHYDADEIWVIDHQKLAEMEGSRDLQSLALHEIGHLLGLALLRKGTTLPKKGSTVKELKMERSSVVMVKELKMERSSVVMAKELKMEKRYKNLSN</sequence>
<dbReference type="Pfam" id="PF00413">
    <property type="entry name" value="Peptidase_M10"/>
    <property type="match status" value="1"/>
</dbReference>
<dbReference type="EMBL" id="LR721786">
    <property type="protein sequence ID" value="VVW70343.1"/>
    <property type="molecule type" value="Genomic_DNA"/>
</dbReference>
<dbReference type="Gene3D" id="3.40.390.10">
    <property type="entry name" value="Collagenase (Catalytic Domain)"/>
    <property type="match status" value="1"/>
</dbReference>
<dbReference type="PANTHER" id="PTHR10201:SF323">
    <property type="entry name" value="MATRIX METALLOPROTEINASE-21"/>
    <property type="match status" value="1"/>
</dbReference>